<dbReference type="SMART" id="SM00443">
    <property type="entry name" value="G_patch"/>
    <property type="match status" value="1"/>
</dbReference>
<evidence type="ECO:0000313" key="4">
    <source>
        <dbReference type="Proteomes" id="UP000002640"/>
    </source>
</evidence>
<dbReference type="GeneID" id="20646839"/>
<dbReference type="AlphaFoldDB" id="G4ZPZ3"/>
<dbReference type="InterPro" id="IPR000467">
    <property type="entry name" value="G_patch_dom"/>
</dbReference>
<dbReference type="GO" id="GO:0003676">
    <property type="term" value="F:nucleic acid binding"/>
    <property type="evidence" value="ECO:0007669"/>
    <property type="project" value="InterPro"/>
</dbReference>
<evidence type="ECO:0000256" key="1">
    <source>
        <dbReference type="SAM" id="MobiDB-lite"/>
    </source>
</evidence>
<dbReference type="InterPro" id="IPR013087">
    <property type="entry name" value="Znf_C2H2_type"/>
</dbReference>
<dbReference type="OMA" id="RWTNGRQ"/>
<protein>
    <recommendedName>
        <fullName evidence="2">G-patch domain-containing protein</fullName>
    </recommendedName>
</protein>
<evidence type="ECO:0000313" key="3">
    <source>
        <dbReference type="EMBL" id="EGZ16397.1"/>
    </source>
</evidence>
<dbReference type="InterPro" id="IPR036236">
    <property type="entry name" value="Znf_C2H2_sf"/>
</dbReference>
<dbReference type="KEGG" id="psoj:PHYSODRAFT_334587"/>
<gene>
    <name evidence="3" type="ORF">PHYSODRAFT_334587</name>
</gene>
<dbReference type="InParanoid" id="G4ZPZ3"/>
<dbReference type="Proteomes" id="UP000002640">
    <property type="component" value="Unassembled WGS sequence"/>
</dbReference>
<keyword evidence="4" id="KW-1185">Reference proteome</keyword>
<feature type="region of interest" description="Disordered" evidence="1">
    <location>
        <begin position="188"/>
        <end position="227"/>
    </location>
</feature>
<sequence>MGDGAHTSDAAFAPGAERALDASNRGYRLLVKMGWRSGSGLGRHEQGIVEPVKMKENLVCLGLGKAEEYDKVTQLATSERRKLDAEVEETAEQVAEREARGAKQEQLKAEVKSMQAAFYCSDCRKQYKTVTEMESHLSSYDHHHTKRLRELQQQQKRRVGTEEEQSAKRRKELQQEELMLQRRIAAQAKAAADKEPRAVAAAVKSDTEKQAKPTGTAKVGFSFGGGVKPGVKKPVKKALAVPSVFANPFTQ</sequence>
<dbReference type="Pfam" id="PF01585">
    <property type="entry name" value="G-patch"/>
    <property type="match status" value="1"/>
</dbReference>
<dbReference type="RefSeq" id="XP_009530146.1">
    <property type="nucleotide sequence ID" value="XM_009531851.1"/>
</dbReference>
<dbReference type="STRING" id="1094619.G4ZPZ3"/>
<proteinExistence type="predicted"/>
<dbReference type="PANTHER" id="PTHR47251:SF1">
    <property type="entry name" value="FINGER DOMAIN PROTEIN, PUTATIVE (AFU_ORTHOLOGUE AFUA_3G04180)-RELATED"/>
    <property type="match status" value="1"/>
</dbReference>
<feature type="domain" description="G-patch" evidence="2">
    <location>
        <begin position="22"/>
        <end position="68"/>
    </location>
</feature>
<feature type="region of interest" description="Disordered" evidence="1">
    <location>
        <begin position="137"/>
        <end position="169"/>
    </location>
</feature>
<reference evidence="3 4" key="1">
    <citation type="journal article" date="2006" name="Science">
        <title>Phytophthora genome sequences uncover evolutionary origins and mechanisms of pathogenesis.</title>
        <authorList>
            <person name="Tyler B.M."/>
            <person name="Tripathy S."/>
            <person name="Zhang X."/>
            <person name="Dehal P."/>
            <person name="Jiang R.H."/>
            <person name="Aerts A."/>
            <person name="Arredondo F.D."/>
            <person name="Baxter L."/>
            <person name="Bensasson D."/>
            <person name="Beynon J.L."/>
            <person name="Chapman J."/>
            <person name="Damasceno C.M."/>
            <person name="Dorrance A.E."/>
            <person name="Dou D."/>
            <person name="Dickerman A.W."/>
            <person name="Dubchak I.L."/>
            <person name="Garbelotto M."/>
            <person name="Gijzen M."/>
            <person name="Gordon S.G."/>
            <person name="Govers F."/>
            <person name="Grunwald N.J."/>
            <person name="Huang W."/>
            <person name="Ivors K.L."/>
            <person name="Jones R.W."/>
            <person name="Kamoun S."/>
            <person name="Krampis K."/>
            <person name="Lamour K.H."/>
            <person name="Lee M.K."/>
            <person name="McDonald W.H."/>
            <person name="Medina M."/>
            <person name="Meijer H.J."/>
            <person name="Nordberg E.K."/>
            <person name="Maclean D.J."/>
            <person name="Ospina-Giraldo M.D."/>
            <person name="Morris P.F."/>
            <person name="Phuntumart V."/>
            <person name="Putnam N.H."/>
            <person name="Rash S."/>
            <person name="Rose J.K."/>
            <person name="Sakihama Y."/>
            <person name="Salamov A.A."/>
            <person name="Savidor A."/>
            <person name="Scheuring C.F."/>
            <person name="Smith B.M."/>
            <person name="Sobral B.W."/>
            <person name="Terry A."/>
            <person name="Torto-Alalibo T.A."/>
            <person name="Win J."/>
            <person name="Xu Z."/>
            <person name="Zhang H."/>
            <person name="Grigoriev I.V."/>
            <person name="Rokhsar D.S."/>
            <person name="Boore J.L."/>
        </authorList>
    </citation>
    <scope>NUCLEOTIDE SEQUENCE [LARGE SCALE GENOMIC DNA]</scope>
    <source>
        <strain evidence="3 4">P6497</strain>
    </source>
</reference>
<accession>G4ZPZ3</accession>
<dbReference type="EMBL" id="JH159155">
    <property type="protein sequence ID" value="EGZ16397.1"/>
    <property type="molecule type" value="Genomic_DNA"/>
</dbReference>
<dbReference type="PANTHER" id="PTHR47251">
    <property type="entry name" value="FINGER DOMAIN PROTEIN, PUTATIVE (AFU_ORTHOLOGUE AFUA_3G04180)-RELATED"/>
    <property type="match status" value="1"/>
</dbReference>
<name>G4ZPZ3_PHYSP</name>
<dbReference type="SUPFAM" id="SSF57667">
    <property type="entry name" value="beta-beta-alpha zinc fingers"/>
    <property type="match status" value="1"/>
</dbReference>
<organism evidence="3 4">
    <name type="scientific">Phytophthora sojae (strain P6497)</name>
    <name type="common">Soybean stem and root rot agent</name>
    <name type="synonym">Phytophthora megasperma f. sp. glycines</name>
    <dbReference type="NCBI Taxonomy" id="1094619"/>
    <lineage>
        <taxon>Eukaryota</taxon>
        <taxon>Sar</taxon>
        <taxon>Stramenopiles</taxon>
        <taxon>Oomycota</taxon>
        <taxon>Peronosporomycetes</taxon>
        <taxon>Peronosporales</taxon>
        <taxon>Peronosporaceae</taxon>
        <taxon>Phytophthora</taxon>
    </lineage>
</organism>
<dbReference type="PROSITE" id="PS50174">
    <property type="entry name" value="G_PATCH"/>
    <property type="match status" value="1"/>
</dbReference>
<dbReference type="PROSITE" id="PS00028">
    <property type="entry name" value="ZINC_FINGER_C2H2_1"/>
    <property type="match status" value="1"/>
</dbReference>
<evidence type="ECO:0000259" key="2">
    <source>
        <dbReference type="PROSITE" id="PS50174"/>
    </source>
</evidence>